<reference evidence="1" key="1">
    <citation type="submission" date="2023-04" db="EMBL/GenBank/DDBJ databases">
        <title>Candida boidinii NBRC 10035.</title>
        <authorList>
            <person name="Ichikawa N."/>
            <person name="Sato H."/>
            <person name="Tonouchi N."/>
        </authorList>
    </citation>
    <scope>NUCLEOTIDE SEQUENCE</scope>
    <source>
        <strain evidence="1">NBRC 10035</strain>
    </source>
</reference>
<name>A0A9W6WD33_CANBO</name>
<dbReference type="InterPro" id="IPR046807">
    <property type="entry name" value="Tra1_central"/>
</dbReference>
<proteinExistence type="predicted"/>
<comment type="caution">
    <text evidence="1">The sequence shown here is derived from an EMBL/GenBank/DDBJ whole genome shotgun (WGS) entry which is preliminary data.</text>
</comment>
<dbReference type="Proteomes" id="UP001165120">
    <property type="component" value="Unassembled WGS sequence"/>
</dbReference>
<sequence>MGSPMSPQNFHHHDDTDSSKTLNKAMKSFKILAECPITMVSLCSTYKEIVNTSLPKFIPKVIELLRLQALKQQRAHELAKTQGKYMTNVTPEIKNRSTYDDFIIGQVKAASFLAFVFIRKSAHETLEPFHNEIPDLIIRLLQDCPYELSSARRELLHATRHILSTDYKTLFFSKIDMLLDDRVIIGEGFTAHETLRPLAYSIVADFIHVNSNLTSVQIWKSVTIYYNCS</sequence>
<accession>A0A9W6WD33</accession>
<organism evidence="1 2">
    <name type="scientific">Candida boidinii</name>
    <name type="common">Yeast</name>
    <dbReference type="NCBI Taxonomy" id="5477"/>
    <lineage>
        <taxon>Eukaryota</taxon>
        <taxon>Fungi</taxon>
        <taxon>Dikarya</taxon>
        <taxon>Ascomycota</taxon>
        <taxon>Saccharomycotina</taxon>
        <taxon>Pichiomycetes</taxon>
        <taxon>Pichiales</taxon>
        <taxon>Pichiaceae</taxon>
        <taxon>Ogataea</taxon>
        <taxon>Ogataea/Candida clade</taxon>
    </lineage>
</organism>
<evidence type="ECO:0000313" key="1">
    <source>
        <dbReference type="EMBL" id="GME78975.1"/>
    </source>
</evidence>
<protein>
    <submittedName>
        <fullName evidence="1">Unnamed protein product</fullName>
    </submittedName>
</protein>
<evidence type="ECO:0000313" key="2">
    <source>
        <dbReference type="Proteomes" id="UP001165120"/>
    </source>
</evidence>
<dbReference type="Pfam" id="PF20175">
    <property type="entry name" value="Tra1_central"/>
    <property type="match status" value="1"/>
</dbReference>
<dbReference type="EMBL" id="BSXN01003304">
    <property type="protein sequence ID" value="GME78975.1"/>
    <property type="molecule type" value="Genomic_DNA"/>
</dbReference>
<dbReference type="AlphaFoldDB" id="A0A9W6WD33"/>
<keyword evidence="2" id="KW-1185">Reference proteome</keyword>
<gene>
    <name evidence="1" type="ORF">Cboi02_000598500</name>
</gene>